<gene>
    <name evidence="1" type="ORF">D9R14_07510</name>
</gene>
<accession>A0A3L7AGB6</accession>
<dbReference type="OrthoDB" id="982480at2"/>
<organism evidence="1 2">
    <name type="scientific">Xanthobacter tagetidis</name>
    <dbReference type="NCBI Taxonomy" id="60216"/>
    <lineage>
        <taxon>Bacteria</taxon>
        <taxon>Pseudomonadati</taxon>
        <taxon>Pseudomonadota</taxon>
        <taxon>Alphaproteobacteria</taxon>
        <taxon>Hyphomicrobiales</taxon>
        <taxon>Xanthobacteraceae</taxon>
        <taxon>Xanthobacter</taxon>
    </lineage>
</organism>
<dbReference type="Proteomes" id="UP000269692">
    <property type="component" value="Unassembled WGS sequence"/>
</dbReference>
<keyword evidence="2" id="KW-1185">Reference proteome</keyword>
<proteinExistence type="predicted"/>
<protein>
    <recommendedName>
        <fullName evidence="3">HK97 gp10 family phage protein</fullName>
    </recommendedName>
</protein>
<sequence length="158" mass="16673">MATRRVGLGSKSFAAAVKAWGDKTEQKITMVFREAATDLIETANEVGPSKANPGSTGTGNMPVATGFLRNSVQVVLNGPLPPANRKRPEKGGAVAYSPDFELAIVGAVLGDTISAGWTANYAVHVELGTSKMAPRQFVGKAVQKWVAIVDRAVARHRD</sequence>
<dbReference type="EMBL" id="RCTF01000005">
    <property type="protein sequence ID" value="RLP79503.1"/>
    <property type="molecule type" value="Genomic_DNA"/>
</dbReference>
<reference evidence="1 2" key="1">
    <citation type="submission" date="2018-10" db="EMBL/GenBank/DDBJ databases">
        <title>Xanthobacter tagetidis genome sequencing and assembly.</title>
        <authorList>
            <person name="Maclea K.S."/>
            <person name="Goen A.E."/>
            <person name="Fatima S.A."/>
        </authorList>
    </citation>
    <scope>NUCLEOTIDE SEQUENCE [LARGE SCALE GENOMIC DNA]</scope>
    <source>
        <strain evidence="1 2">ATCC 700314</strain>
    </source>
</reference>
<dbReference type="RefSeq" id="WP_121622713.1">
    <property type="nucleotide sequence ID" value="NZ_JACIIW010000001.1"/>
</dbReference>
<evidence type="ECO:0000313" key="1">
    <source>
        <dbReference type="EMBL" id="RLP79503.1"/>
    </source>
</evidence>
<comment type="caution">
    <text evidence="1">The sequence shown here is derived from an EMBL/GenBank/DDBJ whole genome shotgun (WGS) entry which is preliminary data.</text>
</comment>
<evidence type="ECO:0000313" key="2">
    <source>
        <dbReference type="Proteomes" id="UP000269692"/>
    </source>
</evidence>
<name>A0A3L7AGB6_9HYPH</name>
<dbReference type="AlphaFoldDB" id="A0A3L7AGB6"/>
<evidence type="ECO:0008006" key="3">
    <source>
        <dbReference type="Google" id="ProtNLM"/>
    </source>
</evidence>